<evidence type="ECO:0000256" key="2">
    <source>
        <dbReference type="SAM" id="SignalP"/>
    </source>
</evidence>
<dbReference type="WBParaSite" id="ALUE_0002155601-mRNA-1">
    <property type="protein sequence ID" value="ALUE_0002155601-mRNA-1"/>
    <property type="gene ID" value="ALUE_0002155601"/>
</dbReference>
<reference evidence="4" key="1">
    <citation type="submission" date="2017-02" db="UniProtKB">
        <authorList>
            <consortium name="WormBaseParasite"/>
        </authorList>
    </citation>
    <scope>IDENTIFICATION</scope>
</reference>
<keyword evidence="3" id="KW-1185">Reference proteome</keyword>
<feature type="signal peptide" evidence="2">
    <location>
        <begin position="1"/>
        <end position="22"/>
    </location>
</feature>
<evidence type="ECO:0000313" key="3">
    <source>
        <dbReference type="Proteomes" id="UP000036681"/>
    </source>
</evidence>
<dbReference type="AlphaFoldDB" id="A0A0M3IS28"/>
<evidence type="ECO:0000313" key="4">
    <source>
        <dbReference type="WBParaSite" id="ALUE_0002155601-mRNA-1"/>
    </source>
</evidence>
<feature type="chain" id="PRO_5005657199" evidence="2">
    <location>
        <begin position="23"/>
        <end position="116"/>
    </location>
</feature>
<name>A0A0M3IS28_ASCLU</name>
<protein>
    <submittedName>
        <fullName evidence="4">Pecanex-like protein</fullName>
    </submittedName>
</protein>
<proteinExistence type="predicted"/>
<organism evidence="3 4">
    <name type="scientific">Ascaris lumbricoides</name>
    <name type="common">Giant roundworm</name>
    <dbReference type="NCBI Taxonomy" id="6252"/>
    <lineage>
        <taxon>Eukaryota</taxon>
        <taxon>Metazoa</taxon>
        <taxon>Ecdysozoa</taxon>
        <taxon>Nematoda</taxon>
        <taxon>Chromadorea</taxon>
        <taxon>Rhabditida</taxon>
        <taxon>Spirurina</taxon>
        <taxon>Ascaridomorpha</taxon>
        <taxon>Ascaridoidea</taxon>
        <taxon>Ascarididae</taxon>
        <taxon>Ascaris</taxon>
    </lineage>
</organism>
<keyword evidence="2" id="KW-0732">Signal</keyword>
<dbReference type="Proteomes" id="UP000036681">
    <property type="component" value="Unplaced"/>
</dbReference>
<accession>A0A0M3IS28</accession>
<evidence type="ECO:0000256" key="1">
    <source>
        <dbReference type="SAM" id="MobiDB-lite"/>
    </source>
</evidence>
<sequence length="116" mass="13094">MQTLYITVSLLLLILNVDQISCFGNGYALIFAIYAGRHLVELVSNLHKPRIRSERASPNNPSESQIDLSDATERGESEPSNDIAFSDDTSFPESSGAYDRNVAWPRWEKLVWTYGR</sequence>
<feature type="compositionally biased region" description="Polar residues" evidence="1">
    <location>
        <begin position="56"/>
        <end position="67"/>
    </location>
</feature>
<feature type="region of interest" description="Disordered" evidence="1">
    <location>
        <begin position="51"/>
        <end position="97"/>
    </location>
</feature>